<feature type="region of interest" description="Disordered" evidence="1">
    <location>
        <begin position="869"/>
        <end position="905"/>
    </location>
</feature>
<keyword evidence="3" id="KW-1185">Reference proteome</keyword>
<dbReference type="Proteomes" id="UP001445335">
    <property type="component" value="Unassembled WGS sequence"/>
</dbReference>
<dbReference type="PANTHER" id="PTHR31110:SF2">
    <property type="entry name" value="PESTICIDAL CRYSTAL CRY8BA PROTEIN"/>
    <property type="match status" value="1"/>
</dbReference>
<feature type="region of interest" description="Disordered" evidence="1">
    <location>
        <begin position="544"/>
        <end position="577"/>
    </location>
</feature>
<accession>A0AAW1S2M0</accession>
<protein>
    <submittedName>
        <fullName evidence="2">Uncharacterized protein</fullName>
    </submittedName>
</protein>
<comment type="caution">
    <text evidence="2">The sequence shown here is derived from an EMBL/GenBank/DDBJ whole genome shotgun (WGS) entry which is preliminary data.</text>
</comment>
<dbReference type="EMBL" id="JALJOU010000014">
    <property type="protein sequence ID" value="KAK9839863.1"/>
    <property type="molecule type" value="Genomic_DNA"/>
</dbReference>
<dbReference type="PANTHER" id="PTHR31110">
    <property type="entry name" value="PESTICIDAL CRYSTAL CRY8BA PROTEIN"/>
    <property type="match status" value="1"/>
</dbReference>
<feature type="region of interest" description="Disordered" evidence="1">
    <location>
        <begin position="12"/>
        <end position="53"/>
    </location>
</feature>
<reference evidence="2 3" key="1">
    <citation type="journal article" date="2024" name="Nat. Commun.">
        <title>Phylogenomics reveals the evolutionary origins of lichenization in chlorophyte algae.</title>
        <authorList>
            <person name="Puginier C."/>
            <person name="Libourel C."/>
            <person name="Otte J."/>
            <person name="Skaloud P."/>
            <person name="Haon M."/>
            <person name="Grisel S."/>
            <person name="Petersen M."/>
            <person name="Berrin J.G."/>
            <person name="Delaux P.M."/>
            <person name="Dal Grande F."/>
            <person name="Keller J."/>
        </authorList>
    </citation>
    <scope>NUCLEOTIDE SEQUENCE [LARGE SCALE GENOMIC DNA]</scope>
    <source>
        <strain evidence="2 3">SAG 245.80</strain>
    </source>
</reference>
<feature type="compositionally biased region" description="Basic and acidic residues" evidence="1">
    <location>
        <begin position="12"/>
        <end position="22"/>
    </location>
</feature>
<name>A0AAW1S2M0_9CHLO</name>
<dbReference type="AlphaFoldDB" id="A0AAW1S2M0"/>
<evidence type="ECO:0000313" key="2">
    <source>
        <dbReference type="EMBL" id="KAK9839863.1"/>
    </source>
</evidence>
<organism evidence="2 3">
    <name type="scientific">Elliptochloris bilobata</name>
    <dbReference type="NCBI Taxonomy" id="381761"/>
    <lineage>
        <taxon>Eukaryota</taxon>
        <taxon>Viridiplantae</taxon>
        <taxon>Chlorophyta</taxon>
        <taxon>core chlorophytes</taxon>
        <taxon>Trebouxiophyceae</taxon>
        <taxon>Trebouxiophyceae incertae sedis</taxon>
        <taxon>Elliptochloris clade</taxon>
        <taxon>Elliptochloris</taxon>
    </lineage>
</organism>
<proteinExistence type="predicted"/>
<gene>
    <name evidence="2" type="ORF">WJX81_007158</name>
</gene>
<feature type="compositionally biased region" description="Low complexity" evidence="1">
    <location>
        <begin position="887"/>
        <end position="897"/>
    </location>
</feature>
<evidence type="ECO:0000313" key="3">
    <source>
        <dbReference type="Proteomes" id="UP001445335"/>
    </source>
</evidence>
<evidence type="ECO:0000256" key="1">
    <source>
        <dbReference type="SAM" id="MobiDB-lite"/>
    </source>
</evidence>
<sequence>MWQPARIFQVKDKGAAEREHLSPRPSRARQQPKWAEPCARGEDGGAGARGSGTAVKMGRREAWARFLAYEGCWQVCLKASGEGGGEPAPFLADGCAVLRAAFKFDGLLLRPAGPNTPACGATLVWDDSEPAALAALPAVGYGQQTTRAAVVKAVPARLQCAALYRPWAVRVGLCTALPPPQLYVSLRPHSWQEDGVWTVMSEDGRGGMSDAVAMGADEGADQLDVEVHSGDGLIARGSVSVADLWAAAGNNGSTGPPDPDSPAAPGAVGGGLLRCCACTPAGGGEDDVFGKKWVAVYDATGAGLRYGHVLLSTWIADQERTVLTGAEAAPALGDEASGAAGHGGTSTTFNQVTSWQVYDLSLDAALRAQGCGPRQLTVEGEWAWLLGAFAGTYGLRPSYTVLAHLRWVMRPENATVTAYCLDLLGNQLGPLKQAEAAGRLAPQELALLAALEQACEALLARCFENYAQLAEGAPSGILEGGQAAPELPAPALLPAVELCNILRDALKPVDQVWLADRFRVAAVRRYGRLEGACDDQLPFSSARQRQARQATADARRPPAYGGPLGETAPPYEGEGGGGEAEVAYARLEALCQAIKAELGNDLKIHDAAVLPAFIMLPQVTAAEYGRLFVAKLTDVLGQYPPPQPSRPAVDLLVAVGQQQEYLLFHNLLPPPGHPGALDALQVFGPHVTRWINGSQAALCARCRQLEQAAGGFVGHAERLPDGADGRTFVAPLVEEMLARIGSEVGRYERVVTYWPVFGPLLEGAVCAALREATGAVSRQCGLAHVRDGGATERGGAYGAAGPYHQRRESGSTRLFGAEERERSPSRWRWTPAVAAVGQARLTVLPHEAVLLNSLRRLLAVVPQTEHTLNRWAGGPAPPGGTSLPSPAAGGREAAGAGTEVLPGGGTGPQLGAQFAQLVKELRSEYGGAVSAAAARISGALFAAPGRSILRILEQHGVTGTPALMQQQTGPVLEAMEEVVVGLTRSLDSRVYVALGRGLWDFTAKEIFDYVEGLQEGKENPGAWRGRQNAAAALDVVDNFFTGVLSGTLQHALQDKDLDLPLHSGRAHALLAANTAAINMSYTVY</sequence>